<dbReference type="SMART" id="SM00248">
    <property type="entry name" value="ANK"/>
    <property type="match status" value="6"/>
</dbReference>
<dbReference type="Pfam" id="PF22939">
    <property type="entry name" value="WHD_GPIID"/>
    <property type="match status" value="1"/>
</dbReference>
<feature type="repeat" description="ANK" evidence="2">
    <location>
        <begin position="737"/>
        <end position="759"/>
    </location>
</feature>
<evidence type="ECO:0000259" key="4">
    <source>
        <dbReference type="Pfam" id="PF24883"/>
    </source>
</evidence>
<dbReference type="InterPro" id="IPR036770">
    <property type="entry name" value="Ankyrin_rpt-contain_sf"/>
</dbReference>
<dbReference type="PANTHER" id="PTHR10039:SF17">
    <property type="entry name" value="FUNGAL STAND N-TERMINAL GOODBYE DOMAIN-CONTAINING PROTEIN-RELATED"/>
    <property type="match status" value="1"/>
</dbReference>
<dbReference type="InterPro" id="IPR056884">
    <property type="entry name" value="NPHP3-like_N"/>
</dbReference>
<accession>A0ABR3S549</accession>
<evidence type="ECO:0000313" key="5">
    <source>
        <dbReference type="EMBL" id="KAL1611830.1"/>
    </source>
</evidence>
<dbReference type="SUPFAM" id="SSF52540">
    <property type="entry name" value="P-loop containing nucleoside triphosphate hydrolases"/>
    <property type="match status" value="1"/>
</dbReference>
<dbReference type="Pfam" id="PF24883">
    <property type="entry name" value="NPHP3_N"/>
    <property type="match status" value="1"/>
</dbReference>
<name>A0ABR3S549_9PLEO</name>
<comment type="caution">
    <text evidence="5">The sequence shown here is derived from an EMBL/GenBank/DDBJ whole genome shotgun (WGS) entry which is preliminary data.</text>
</comment>
<organism evidence="5 6">
    <name type="scientific">Paraconiothyrium brasiliense</name>
    <dbReference type="NCBI Taxonomy" id="300254"/>
    <lineage>
        <taxon>Eukaryota</taxon>
        <taxon>Fungi</taxon>
        <taxon>Dikarya</taxon>
        <taxon>Ascomycota</taxon>
        <taxon>Pezizomycotina</taxon>
        <taxon>Dothideomycetes</taxon>
        <taxon>Pleosporomycetidae</taxon>
        <taxon>Pleosporales</taxon>
        <taxon>Massarineae</taxon>
        <taxon>Didymosphaeriaceae</taxon>
        <taxon>Paraconiothyrium</taxon>
    </lineage>
</organism>
<feature type="repeat" description="ANK" evidence="2">
    <location>
        <begin position="790"/>
        <end position="823"/>
    </location>
</feature>
<evidence type="ECO:0008006" key="7">
    <source>
        <dbReference type="Google" id="ProtNLM"/>
    </source>
</evidence>
<dbReference type="InterPro" id="IPR002110">
    <property type="entry name" value="Ankyrin_rpt"/>
</dbReference>
<dbReference type="Gene3D" id="3.40.50.300">
    <property type="entry name" value="P-loop containing nucleotide triphosphate hydrolases"/>
    <property type="match status" value="1"/>
</dbReference>
<feature type="domain" description="Nephrocystin 3-like N-terminal" evidence="4">
    <location>
        <begin position="59"/>
        <end position="248"/>
    </location>
</feature>
<feature type="repeat" description="ANK" evidence="2">
    <location>
        <begin position="704"/>
        <end position="736"/>
    </location>
</feature>
<evidence type="ECO:0000259" key="3">
    <source>
        <dbReference type="Pfam" id="PF22939"/>
    </source>
</evidence>
<protein>
    <recommendedName>
        <fullName evidence="7">NACHT domain-containing protein</fullName>
    </recommendedName>
</protein>
<keyword evidence="1" id="KW-0677">Repeat</keyword>
<sequence length="1093" mass="125164">MVREPGVKDITSVLKILEKDSYTGEHYDIPYEAFPYLNSFHTFDYDSILDNIIDPYRHTCTWIPKSQAFLKWIAGESSTTFWLHGYPGLGKSVITKYLLKNFIDIPPADKRSRRCVLHFFCSYNLSNAQSYKGMLSSLIYQLLSQRPDLAGHATSLKNQFGWIDPDVDSLTNLHKTFADLLYWYTNPGRNMTRYGSLSAVPTLYIVIDALDELNRSEWSRFFETFGEILHGRLHGTKNTLIRLLITSRTEPEFENHLAKVWDIDLGATDQNASDVVEYIKGTVSDFGHENNFGDENIHEIISEISTKAEGMFLWATLAWSLFTDGIGMWTRGLVQRKLEGLRQVPAGIESLYHRVLGLLDKRIAIELLAALKWIVAAPVPLSVDDIAVALSLRTRPRNSRQLDIPFNMRRFFKKACPHLIKVDEAGLIKLVHLSFRTYLLETEFANIGSQKIPNPFHFALDPINYDIGLDCLSYITLNDFAKESLEEAQQHLFFSYCHSYWIHHLQSIKDGFDNVFVYFFKLFNFETKKLRWYDTSKMIFQLWDSGLSRLFEPAARFGMDLNVFDESGDHFIHHVCNGPNGIEVIEDTTRWLVDLGVDLNGRTYFGQTLLHRCLMNWHDALCHPDIDTPMTTELIGNIVHIKKRPFEIALDSARDSCRRLLSHPSIDLNAPDSFRFSPLSYAIYWGMTDAMNMLLACPYLRAEKGHSALHIAAKEGLYDAVEQLLKRGTDVYGRNSQGETALHLAAARGHFRILQLLVSYADPTLLNAKDRIIDPMSPYANGYIITTEANGWTPLHLAVTSGHDDLVLWLINHPWIDLHIKDKHGRKAIAFAAAFGTKSMLKAFLARDPSQVSHEDLFGNGLLHMASWGSNRENFDLLFSLDVTPAFGPNKWGNSIVDLAPTLAVDQHLHELGFVHSEARKASCLVVLGRHLQINKLTLEELTHRKYQSSEPQDLTGSKMIMVLPGSAKEYRDYAFRTVEVILDWISYTGNVRWYAFRTADIILKRLSITVERQAYNLTFLHVIHEDDRWTLYGPDNGMQRFKDIFARQGRFEAGYDQKDDLQKLKDNIDCLLAADDDWKDDLRRLKGRLDLL</sequence>
<keyword evidence="6" id="KW-1185">Reference proteome</keyword>
<keyword evidence="2" id="KW-0040">ANK repeat</keyword>
<dbReference type="Gene3D" id="1.25.40.20">
    <property type="entry name" value="Ankyrin repeat-containing domain"/>
    <property type="match status" value="2"/>
</dbReference>
<gene>
    <name evidence="5" type="ORF">SLS60_000051</name>
</gene>
<evidence type="ECO:0000256" key="2">
    <source>
        <dbReference type="PROSITE-ProRule" id="PRU00023"/>
    </source>
</evidence>
<dbReference type="PROSITE" id="PS50088">
    <property type="entry name" value="ANK_REPEAT"/>
    <property type="match status" value="3"/>
</dbReference>
<evidence type="ECO:0000256" key="1">
    <source>
        <dbReference type="ARBA" id="ARBA00022737"/>
    </source>
</evidence>
<dbReference type="PANTHER" id="PTHR10039">
    <property type="entry name" value="AMELOGENIN"/>
    <property type="match status" value="1"/>
</dbReference>
<dbReference type="PROSITE" id="PS50297">
    <property type="entry name" value="ANK_REP_REGION"/>
    <property type="match status" value="3"/>
</dbReference>
<feature type="domain" description="GPI inositol-deacylase winged helix" evidence="3">
    <location>
        <begin position="369"/>
        <end position="443"/>
    </location>
</feature>
<evidence type="ECO:0000313" key="6">
    <source>
        <dbReference type="Proteomes" id="UP001521785"/>
    </source>
</evidence>
<dbReference type="SUPFAM" id="SSF48403">
    <property type="entry name" value="Ankyrin repeat"/>
    <property type="match status" value="1"/>
</dbReference>
<dbReference type="InterPro" id="IPR027417">
    <property type="entry name" value="P-loop_NTPase"/>
</dbReference>
<reference evidence="5 6" key="1">
    <citation type="submission" date="2024-02" db="EMBL/GenBank/DDBJ databases">
        <title>De novo assembly and annotation of 12 fungi associated with fruit tree decline syndrome in Ontario, Canada.</title>
        <authorList>
            <person name="Sulman M."/>
            <person name="Ellouze W."/>
            <person name="Ilyukhin E."/>
        </authorList>
    </citation>
    <scope>NUCLEOTIDE SEQUENCE [LARGE SCALE GENOMIC DNA]</scope>
    <source>
        <strain evidence="5 6">M42-189</strain>
    </source>
</reference>
<dbReference type="Proteomes" id="UP001521785">
    <property type="component" value="Unassembled WGS sequence"/>
</dbReference>
<dbReference type="InterPro" id="IPR054471">
    <property type="entry name" value="GPIID_WHD"/>
</dbReference>
<dbReference type="EMBL" id="JAKJXO020000001">
    <property type="protein sequence ID" value="KAL1611830.1"/>
    <property type="molecule type" value="Genomic_DNA"/>
</dbReference>
<dbReference type="Pfam" id="PF12796">
    <property type="entry name" value="Ank_2"/>
    <property type="match status" value="1"/>
</dbReference>
<proteinExistence type="predicted"/>